<dbReference type="GO" id="GO:0071949">
    <property type="term" value="F:FAD binding"/>
    <property type="evidence" value="ECO:0007669"/>
    <property type="project" value="InterPro"/>
</dbReference>
<keyword evidence="3" id="KW-0274">FAD</keyword>
<feature type="domain" description="FAD-binding" evidence="7">
    <location>
        <begin position="315"/>
        <end position="351"/>
    </location>
</feature>
<keyword evidence="4" id="KW-0521">NADP</keyword>
<keyword evidence="9" id="KW-1185">Reference proteome</keyword>
<dbReference type="SUPFAM" id="SSF51905">
    <property type="entry name" value="FAD/NAD(P)-binding domain"/>
    <property type="match status" value="1"/>
</dbReference>
<accession>A0AA38GZ59</accession>
<dbReference type="PANTHER" id="PTHR46028">
    <property type="entry name" value="KYNURENINE 3-MONOOXYGENASE"/>
    <property type="match status" value="1"/>
</dbReference>
<dbReference type="InterPro" id="IPR002938">
    <property type="entry name" value="FAD-bd"/>
</dbReference>
<keyword evidence="5" id="KW-0560">Oxidoreductase</keyword>
<dbReference type="Pfam" id="PF01494">
    <property type="entry name" value="FAD_binding_3"/>
    <property type="match status" value="2"/>
</dbReference>
<comment type="cofactor">
    <cofactor evidence="1">
        <name>FAD</name>
        <dbReference type="ChEBI" id="CHEBI:57692"/>
    </cofactor>
</comment>
<feature type="domain" description="FAD-binding" evidence="7">
    <location>
        <begin position="6"/>
        <end position="190"/>
    </location>
</feature>
<dbReference type="EMBL" id="JAHRHJ020000001">
    <property type="protein sequence ID" value="KAH9332033.1"/>
    <property type="molecule type" value="Genomic_DNA"/>
</dbReference>
<evidence type="ECO:0000256" key="6">
    <source>
        <dbReference type="ARBA" id="ARBA00023033"/>
    </source>
</evidence>
<keyword evidence="6" id="KW-0503">Monooxygenase</keyword>
<dbReference type="Proteomes" id="UP000824469">
    <property type="component" value="Unassembled WGS sequence"/>
</dbReference>
<dbReference type="InterPro" id="IPR036188">
    <property type="entry name" value="FAD/NAD-bd_sf"/>
</dbReference>
<gene>
    <name evidence="8" type="ORF">KI387_004141</name>
</gene>
<dbReference type="GO" id="GO:0004502">
    <property type="term" value="F:kynurenine 3-monooxygenase activity"/>
    <property type="evidence" value="ECO:0007669"/>
    <property type="project" value="TreeGrafter"/>
</dbReference>
<sequence length="425" mass="47590">GSFGKAVVVGGGPAGCLMALYLLSRGFHVHVFERRPMIDEAKLKGDPRSFPILMTRRGIKAIEAAGLELPSSILKPQVGNCTHLPNGKKMKMDYYSGPGIQNYVVSRNALVAFLQHCLLQRPSEYLALYFGWEVSTIDDKKSTAKFLCNRKYNNEAETNDQGKSNLDEIEVEFDLLIGADGVSSKVRSEILRLDQAYASGSDNYKSHITLDFIDNPRMYKSFYVCPSLARESIFIADHDRVQSWRTLDMLLVNVADGSFWGGTLNTEILNASSPTDVTRIFSEKAPDVLNLLLRKNPNFAEELWKQPSMRGGGAVMLSQFHHKNIVLIGDAAHGMFPTYGTGCNAALEDCLIMDNILEELTPSDGRQNIPYHLVTEEFTKRRIIDAHATVEMNTNYLLFPRNKLGIIQSIFLCTLHKWFPKVFGP</sequence>
<name>A0AA38GZ59_TAXCH</name>
<evidence type="ECO:0000256" key="4">
    <source>
        <dbReference type="ARBA" id="ARBA00022857"/>
    </source>
</evidence>
<evidence type="ECO:0000256" key="3">
    <source>
        <dbReference type="ARBA" id="ARBA00022827"/>
    </source>
</evidence>
<dbReference type="GO" id="GO:0070189">
    <property type="term" value="P:kynurenine metabolic process"/>
    <property type="evidence" value="ECO:0007669"/>
    <property type="project" value="TreeGrafter"/>
</dbReference>
<reference evidence="8 9" key="1">
    <citation type="journal article" date="2021" name="Nat. Plants">
        <title>The Taxus genome provides insights into paclitaxel biosynthesis.</title>
        <authorList>
            <person name="Xiong X."/>
            <person name="Gou J."/>
            <person name="Liao Q."/>
            <person name="Li Y."/>
            <person name="Zhou Q."/>
            <person name="Bi G."/>
            <person name="Li C."/>
            <person name="Du R."/>
            <person name="Wang X."/>
            <person name="Sun T."/>
            <person name="Guo L."/>
            <person name="Liang H."/>
            <person name="Lu P."/>
            <person name="Wu Y."/>
            <person name="Zhang Z."/>
            <person name="Ro D.K."/>
            <person name="Shang Y."/>
            <person name="Huang S."/>
            <person name="Yan J."/>
        </authorList>
    </citation>
    <scope>NUCLEOTIDE SEQUENCE [LARGE SCALE GENOMIC DNA]</scope>
    <source>
        <strain evidence="8">Ta-2019</strain>
    </source>
</reference>
<feature type="non-terminal residue" evidence="8">
    <location>
        <position position="1"/>
    </location>
</feature>
<dbReference type="PRINTS" id="PR00420">
    <property type="entry name" value="RNGMNOXGNASE"/>
</dbReference>
<evidence type="ECO:0000256" key="1">
    <source>
        <dbReference type="ARBA" id="ARBA00001974"/>
    </source>
</evidence>
<evidence type="ECO:0000313" key="8">
    <source>
        <dbReference type="EMBL" id="KAH9332033.1"/>
    </source>
</evidence>
<feature type="non-terminal residue" evidence="8">
    <location>
        <position position="425"/>
    </location>
</feature>
<organism evidence="8 9">
    <name type="scientific">Taxus chinensis</name>
    <name type="common">Chinese yew</name>
    <name type="synonym">Taxus wallichiana var. chinensis</name>
    <dbReference type="NCBI Taxonomy" id="29808"/>
    <lineage>
        <taxon>Eukaryota</taxon>
        <taxon>Viridiplantae</taxon>
        <taxon>Streptophyta</taxon>
        <taxon>Embryophyta</taxon>
        <taxon>Tracheophyta</taxon>
        <taxon>Spermatophyta</taxon>
        <taxon>Pinopsida</taxon>
        <taxon>Pinidae</taxon>
        <taxon>Conifers II</taxon>
        <taxon>Cupressales</taxon>
        <taxon>Taxaceae</taxon>
        <taxon>Taxus</taxon>
    </lineage>
</organism>
<evidence type="ECO:0000259" key="7">
    <source>
        <dbReference type="Pfam" id="PF01494"/>
    </source>
</evidence>
<comment type="caution">
    <text evidence="8">The sequence shown here is derived from an EMBL/GenBank/DDBJ whole genome shotgun (WGS) entry which is preliminary data.</text>
</comment>
<protein>
    <recommendedName>
        <fullName evidence="7">FAD-binding domain-containing protein</fullName>
    </recommendedName>
</protein>
<dbReference type="AlphaFoldDB" id="A0AA38GZ59"/>
<evidence type="ECO:0000256" key="2">
    <source>
        <dbReference type="ARBA" id="ARBA00022630"/>
    </source>
</evidence>
<evidence type="ECO:0000256" key="5">
    <source>
        <dbReference type="ARBA" id="ARBA00023002"/>
    </source>
</evidence>
<proteinExistence type="predicted"/>
<keyword evidence="2" id="KW-0285">Flavoprotein</keyword>
<dbReference type="Gene3D" id="3.50.50.60">
    <property type="entry name" value="FAD/NAD(P)-binding domain"/>
    <property type="match status" value="1"/>
</dbReference>
<evidence type="ECO:0000313" key="9">
    <source>
        <dbReference type="Proteomes" id="UP000824469"/>
    </source>
</evidence>
<dbReference type="PANTHER" id="PTHR46028:SF2">
    <property type="entry name" value="KYNURENINE 3-MONOOXYGENASE"/>
    <property type="match status" value="1"/>
</dbReference>
<dbReference type="OMA" id="REFMFIA"/>